<name>A0A8J4DLT6_9ACTN</name>
<feature type="active site" description="Charge relay system" evidence="5">
    <location>
        <position position="60"/>
    </location>
</feature>
<dbReference type="EMBL" id="BOOY01000036">
    <property type="protein sequence ID" value="GIJ05728.1"/>
    <property type="molecule type" value="Genomic_DNA"/>
</dbReference>
<dbReference type="PROSITE" id="PS00136">
    <property type="entry name" value="SUBTILASE_ASP"/>
    <property type="match status" value="1"/>
</dbReference>
<feature type="compositionally biased region" description="Pro residues" evidence="6">
    <location>
        <begin position="318"/>
        <end position="332"/>
    </location>
</feature>
<dbReference type="GO" id="GO:0004252">
    <property type="term" value="F:serine-type endopeptidase activity"/>
    <property type="evidence" value="ECO:0007669"/>
    <property type="project" value="UniProtKB-UniRule"/>
</dbReference>
<evidence type="ECO:0000256" key="8">
    <source>
        <dbReference type="SAM" id="SignalP"/>
    </source>
</evidence>
<evidence type="ECO:0000256" key="1">
    <source>
        <dbReference type="ARBA" id="ARBA00011073"/>
    </source>
</evidence>
<dbReference type="GO" id="GO:0006508">
    <property type="term" value="P:proteolysis"/>
    <property type="evidence" value="ECO:0007669"/>
    <property type="project" value="UniProtKB-KW"/>
</dbReference>
<keyword evidence="11" id="KW-1185">Reference proteome</keyword>
<feature type="signal peptide" evidence="8">
    <location>
        <begin position="1"/>
        <end position="27"/>
    </location>
</feature>
<evidence type="ECO:0000313" key="10">
    <source>
        <dbReference type="EMBL" id="GIJ05728.1"/>
    </source>
</evidence>
<sequence>MRPLVRWVVGAVAGTLVVSAAPSPASADAIRDRQWMVGALKLAAVHEIAQGAGITVAVIDSGVDAGHRDLRGNVLKGVDYTGDSADAQKDDTGHGTGMASLIAGHGSGPGNRDGVLGVAPRAKILPLRTTKGDFGSSPRSGDAVDEAVRRGARVISMSWGGGPNRPLEAALQRAAAADVVLIASAGNRPDDNFVTYPARYPGVVAVGATGSDGKVAAVSVRRPEIMITAPGDKVVSAAEDDGYQIGVGTSGAAAIVAGAAALIRSKYPNLPATEVVNRLVATAKDQGPPGRDVDYGHGTLDVMAALTADVPPAATQSAPPPPGAAPATPPSAAPSDAPQAVAGTDVSLRISPAGYAIGGVLLLLLVGGLVWLLIWALRRRGTPPPGAAPAGRVFPPAGAPGYGPPPGTGGYGPPPGGGYGVPHQQGFGPPAGQAAHGPPPQGGAPSGPDQQAGRPSGPPRP</sequence>
<evidence type="ECO:0000256" key="3">
    <source>
        <dbReference type="ARBA" id="ARBA00022801"/>
    </source>
</evidence>
<feature type="domain" description="Peptidase S8/S53" evidence="9">
    <location>
        <begin position="51"/>
        <end position="298"/>
    </location>
</feature>
<keyword evidence="4 5" id="KW-0720">Serine protease</keyword>
<feature type="chain" id="PRO_5035160972" description="Peptidase S8/S53 domain-containing protein" evidence="8">
    <location>
        <begin position="28"/>
        <end position="461"/>
    </location>
</feature>
<evidence type="ECO:0000256" key="2">
    <source>
        <dbReference type="ARBA" id="ARBA00022670"/>
    </source>
</evidence>
<evidence type="ECO:0000256" key="4">
    <source>
        <dbReference type="ARBA" id="ARBA00022825"/>
    </source>
</evidence>
<feature type="compositionally biased region" description="Pro residues" evidence="6">
    <location>
        <begin position="402"/>
        <end position="416"/>
    </location>
</feature>
<dbReference type="PANTHER" id="PTHR43399">
    <property type="entry name" value="SUBTILISIN-RELATED"/>
    <property type="match status" value="1"/>
</dbReference>
<dbReference type="AlphaFoldDB" id="A0A8J4DLT6"/>
<keyword evidence="7" id="KW-1133">Transmembrane helix</keyword>
<evidence type="ECO:0000259" key="9">
    <source>
        <dbReference type="Pfam" id="PF00082"/>
    </source>
</evidence>
<feature type="region of interest" description="Disordered" evidence="6">
    <location>
        <begin position="312"/>
        <end position="339"/>
    </location>
</feature>
<evidence type="ECO:0000256" key="6">
    <source>
        <dbReference type="SAM" id="MobiDB-lite"/>
    </source>
</evidence>
<evidence type="ECO:0000313" key="11">
    <source>
        <dbReference type="Proteomes" id="UP000652013"/>
    </source>
</evidence>
<dbReference type="InterPro" id="IPR036852">
    <property type="entry name" value="Peptidase_S8/S53_dom_sf"/>
</dbReference>
<gene>
    <name evidence="10" type="ORF">Sya03_50800</name>
</gene>
<evidence type="ECO:0000256" key="5">
    <source>
        <dbReference type="PROSITE-ProRule" id="PRU01240"/>
    </source>
</evidence>
<organism evidence="10 11">
    <name type="scientific">Spirilliplanes yamanashiensis</name>
    <dbReference type="NCBI Taxonomy" id="42233"/>
    <lineage>
        <taxon>Bacteria</taxon>
        <taxon>Bacillati</taxon>
        <taxon>Actinomycetota</taxon>
        <taxon>Actinomycetes</taxon>
        <taxon>Micromonosporales</taxon>
        <taxon>Micromonosporaceae</taxon>
        <taxon>Spirilliplanes</taxon>
    </lineage>
</organism>
<dbReference type="SUPFAM" id="SSF52743">
    <property type="entry name" value="Subtilisin-like"/>
    <property type="match status" value="1"/>
</dbReference>
<evidence type="ECO:0000256" key="7">
    <source>
        <dbReference type="SAM" id="Phobius"/>
    </source>
</evidence>
<keyword evidence="8" id="KW-0732">Signal</keyword>
<dbReference type="Gene3D" id="3.40.50.200">
    <property type="entry name" value="Peptidase S8/S53 domain"/>
    <property type="match status" value="1"/>
</dbReference>
<dbReference type="PRINTS" id="PR00723">
    <property type="entry name" value="SUBTILISIN"/>
</dbReference>
<dbReference type="RefSeq" id="WP_203940926.1">
    <property type="nucleotide sequence ID" value="NZ_BAAAGJ010000003.1"/>
</dbReference>
<keyword evidence="2 5" id="KW-0645">Protease</keyword>
<proteinExistence type="inferred from homology"/>
<comment type="similarity">
    <text evidence="1 5">Belongs to the peptidase S8 family.</text>
</comment>
<dbReference type="InterPro" id="IPR023827">
    <property type="entry name" value="Peptidase_S8_Asp-AS"/>
</dbReference>
<feature type="region of interest" description="Disordered" evidence="6">
    <location>
        <begin position="383"/>
        <end position="461"/>
    </location>
</feature>
<feature type="active site" description="Charge relay system" evidence="5">
    <location>
        <position position="94"/>
    </location>
</feature>
<feature type="active site" description="Charge relay system" evidence="5">
    <location>
        <position position="250"/>
    </location>
</feature>
<keyword evidence="3 5" id="KW-0378">Hydrolase</keyword>
<comment type="caution">
    <text evidence="10">The sequence shown here is derived from an EMBL/GenBank/DDBJ whole genome shotgun (WGS) entry which is preliminary data.</text>
</comment>
<accession>A0A8J4DLT6</accession>
<protein>
    <recommendedName>
        <fullName evidence="9">Peptidase S8/S53 domain-containing protein</fullName>
    </recommendedName>
</protein>
<reference evidence="10" key="1">
    <citation type="submission" date="2021-01" db="EMBL/GenBank/DDBJ databases">
        <title>Whole genome shotgun sequence of Spirilliplanes yamanashiensis NBRC 15828.</title>
        <authorList>
            <person name="Komaki H."/>
            <person name="Tamura T."/>
        </authorList>
    </citation>
    <scope>NUCLEOTIDE SEQUENCE</scope>
    <source>
        <strain evidence="10">NBRC 15828</strain>
    </source>
</reference>
<dbReference type="InterPro" id="IPR015500">
    <property type="entry name" value="Peptidase_S8_subtilisin-rel"/>
</dbReference>
<feature type="compositionally biased region" description="Low complexity" evidence="6">
    <location>
        <begin position="422"/>
        <end position="436"/>
    </location>
</feature>
<dbReference type="PANTHER" id="PTHR43399:SF4">
    <property type="entry name" value="CELL WALL-ASSOCIATED PROTEASE"/>
    <property type="match status" value="1"/>
</dbReference>
<keyword evidence="7" id="KW-0812">Transmembrane</keyword>
<dbReference type="PROSITE" id="PS51892">
    <property type="entry name" value="SUBTILASE"/>
    <property type="match status" value="1"/>
</dbReference>
<dbReference type="InterPro" id="IPR000209">
    <property type="entry name" value="Peptidase_S8/S53_dom"/>
</dbReference>
<dbReference type="InterPro" id="IPR051048">
    <property type="entry name" value="Peptidase_S8/S53_subtilisin"/>
</dbReference>
<dbReference type="Pfam" id="PF00082">
    <property type="entry name" value="Peptidase_S8"/>
    <property type="match status" value="1"/>
</dbReference>
<feature type="transmembrane region" description="Helical" evidence="7">
    <location>
        <begin position="355"/>
        <end position="377"/>
    </location>
</feature>
<dbReference type="Proteomes" id="UP000652013">
    <property type="component" value="Unassembled WGS sequence"/>
</dbReference>
<keyword evidence="7" id="KW-0472">Membrane</keyword>